<dbReference type="InParanoid" id="A0A259TY34"/>
<comment type="caution">
    <text evidence="2">The sequence shown here is derived from an EMBL/GenBank/DDBJ whole genome shotgun (WGS) entry which is preliminary data.</text>
</comment>
<evidence type="ECO:0008006" key="4">
    <source>
        <dbReference type="Google" id="ProtNLM"/>
    </source>
</evidence>
<dbReference type="RefSeq" id="WP_094546786.1">
    <property type="nucleotide sequence ID" value="NZ_MQWB01000001.1"/>
</dbReference>
<gene>
    <name evidence="2" type="ORF">BSZ36_05515</name>
</gene>
<evidence type="ECO:0000313" key="2">
    <source>
        <dbReference type="EMBL" id="OZC02484.1"/>
    </source>
</evidence>
<feature type="transmembrane region" description="Helical" evidence="1">
    <location>
        <begin position="38"/>
        <end position="60"/>
    </location>
</feature>
<proteinExistence type="predicted"/>
<protein>
    <recommendedName>
        <fullName evidence="4">DUF4293 domain-containing protein</fullName>
    </recommendedName>
</protein>
<dbReference type="Pfam" id="PF14126">
    <property type="entry name" value="DUF4293"/>
    <property type="match status" value="1"/>
</dbReference>
<dbReference type="AlphaFoldDB" id="A0A259TY34"/>
<feature type="transmembrane region" description="Helical" evidence="1">
    <location>
        <begin position="72"/>
        <end position="90"/>
    </location>
</feature>
<name>A0A259TY34_9BACT</name>
<dbReference type="EMBL" id="MQWB01000001">
    <property type="protein sequence ID" value="OZC02484.1"/>
    <property type="molecule type" value="Genomic_DNA"/>
</dbReference>
<dbReference type="OrthoDB" id="594989at2"/>
<keyword evidence="1" id="KW-0812">Transmembrane</keyword>
<keyword evidence="1" id="KW-1133">Transmembrane helix</keyword>
<evidence type="ECO:0000256" key="1">
    <source>
        <dbReference type="SAM" id="Phobius"/>
    </source>
</evidence>
<dbReference type="InterPro" id="IPR025635">
    <property type="entry name" value="DUF4293"/>
</dbReference>
<keyword evidence="1" id="KW-0472">Membrane</keyword>
<keyword evidence="3" id="KW-1185">Reference proteome</keyword>
<dbReference type="Proteomes" id="UP000216446">
    <property type="component" value="Unassembled WGS sequence"/>
</dbReference>
<reference evidence="2 3" key="1">
    <citation type="submission" date="2016-11" db="EMBL/GenBank/DDBJ databases">
        <title>Study of marine rhodopsin-containing bacteria.</title>
        <authorList>
            <person name="Yoshizawa S."/>
            <person name="Kumagai Y."/>
            <person name="Kogure K."/>
        </authorList>
    </citation>
    <scope>NUCLEOTIDE SEQUENCE [LARGE SCALE GENOMIC DNA]</scope>
    <source>
        <strain evidence="2 3">SG-29</strain>
    </source>
</reference>
<evidence type="ECO:0000313" key="3">
    <source>
        <dbReference type="Proteomes" id="UP000216446"/>
    </source>
</evidence>
<feature type="transmembrane region" description="Helical" evidence="1">
    <location>
        <begin position="96"/>
        <end position="115"/>
    </location>
</feature>
<organism evidence="2 3">
    <name type="scientific">Rubricoccus marinus</name>
    <dbReference type="NCBI Taxonomy" id="716817"/>
    <lineage>
        <taxon>Bacteria</taxon>
        <taxon>Pseudomonadati</taxon>
        <taxon>Rhodothermota</taxon>
        <taxon>Rhodothermia</taxon>
        <taxon>Rhodothermales</taxon>
        <taxon>Rubricoccaceae</taxon>
        <taxon>Rubricoccus</taxon>
    </lineage>
</organism>
<sequence>MIQRIQTLYLLVAGTLLVLFAVFADAWAAPIAANMAWLGTAGLVLAAIAAAIAFIAAVLYKDRKRQRRIIQAAQVVDLLVVAVAVGGLFLREGDAPLATGGILLALAPVLAYVILRLAQRGVDKDIALVRSMDRLR</sequence>
<accession>A0A259TY34</accession>